<evidence type="ECO:0000313" key="2">
    <source>
        <dbReference type="Proteomes" id="UP001304441"/>
    </source>
</evidence>
<dbReference type="EMBL" id="OR521058">
    <property type="protein sequence ID" value="WNO25885.1"/>
    <property type="molecule type" value="Genomic_DNA"/>
</dbReference>
<name>A0AA96HTD8_9CAUD</name>
<dbReference type="Proteomes" id="UP001304441">
    <property type="component" value="Segment"/>
</dbReference>
<evidence type="ECO:0000313" key="1">
    <source>
        <dbReference type="EMBL" id="WNO25885.1"/>
    </source>
</evidence>
<keyword evidence="2" id="KW-1185">Reference proteome</keyword>
<gene>
    <name evidence="1" type="primary">63</name>
    <name evidence="1" type="ORF">SEA_ALTADENA_63</name>
</gene>
<sequence>MTRLYDAVAIPTSNRIDRLRDSTLPLLLDGGVPPEIITLFVPDAAQAAAYTAAVGHLGVQIQYGHGVGMREARNAIATAYPTGTRLVQIDDDIRGLFRYGDPKTLLPVESVDELFSELSAAAGGHLWCVYPVPNPFFMHPDRVRRGLWYAEGCLFGYTVRNEEHEFVDLDDKEDFERSIRFFLRDGEVVRFDSITFRTRYYSEPGGMQDYRTADTIRRGAQQLAALYPDLAEARLAKSGRWEVKLKDRRGKS</sequence>
<reference evidence="1 2" key="1">
    <citation type="submission" date="2023-08" db="EMBL/GenBank/DDBJ databases">
        <authorList>
            <person name="Beyer A.R."/>
            <person name="Cuttino I."/>
            <person name="Clifton D.R."/>
            <person name="Poitier J.S."/>
            <person name="White J."/>
            <person name="Ko C."/>
            <person name="Russell D.A."/>
            <person name="Jacobs-Sera D."/>
            <person name="Hatfull G.F."/>
        </authorList>
    </citation>
    <scope>NUCLEOTIDE SEQUENCE [LARGE SCALE GENOMIC DNA]</scope>
</reference>
<proteinExistence type="predicted"/>
<accession>A0AA96HTD8</accession>
<organism evidence="1 2">
    <name type="scientific">Arthrobacter phage Altadena</name>
    <dbReference type="NCBI Taxonomy" id="3059064"/>
    <lineage>
        <taxon>Viruses</taxon>
        <taxon>Duplodnaviria</taxon>
        <taxon>Heunggongvirae</taxon>
        <taxon>Uroviricota</taxon>
        <taxon>Caudoviricetes</taxon>
        <taxon>Berryhillviridae</taxon>
        <taxon>Altadenavirus</taxon>
        <taxon>Altadenavirus altadena</taxon>
    </lineage>
</organism>
<protein>
    <submittedName>
        <fullName evidence="1">Glycosyltransferase</fullName>
    </submittedName>
</protein>